<dbReference type="EMBL" id="CAFBON010000064">
    <property type="protein sequence ID" value="CAB4984952.1"/>
    <property type="molecule type" value="Genomic_DNA"/>
</dbReference>
<evidence type="ECO:0000313" key="1">
    <source>
        <dbReference type="EMBL" id="CAB4984952.1"/>
    </source>
</evidence>
<dbReference type="AlphaFoldDB" id="A0A6J7N118"/>
<sequence>MEAIAAAVSAGCRVYGFTSPVPIRSVRVAVAIAVIVTKTSRVRTPSSATHTES</sequence>
<accession>A0A6J7N118</accession>
<proteinExistence type="predicted"/>
<name>A0A6J7N118_9ZZZZ</name>
<organism evidence="1">
    <name type="scientific">freshwater metagenome</name>
    <dbReference type="NCBI Taxonomy" id="449393"/>
    <lineage>
        <taxon>unclassified sequences</taxon>
        <taxon>metagenomes</taxon>
        <taxon>ecological metagenomes</taxon>
    </lineage>
</organism>
<gene>
    <name evidence="1" type="ORF">UFOPK3954_00770</name>
</gene>
<reference evidence="1" key="1">
    <citation type="submission" date="2020-05" db="EMBL/GenBank/DDBJ databases">
        <authorList>
            <person name="Chiriac C."/>
            <person name="Salcher M."/>
            <person name="Ghai R."/>
            <person name="Kavagutti S V."/>
        </authorList>
    </citation>
    <scope>NUCLEOTIDE SEQUENCE</scope>
</reference>
<protein>
    <submittedName>
        <fullName evidence="1">Unannotated protein</fullName>
    </submittedName>
</protein>